<evidence type="ECO:0000256" key="4">
    <source>
        <dbReference type="PIRSR" id="PIRSR606710-1"/>
    </source>
</evidence>
<dbReference type="SUPFAM" id="SSF49899">
    <property type="entry name" value="Concanavalin A-like lectins/glucanases"/>
    <property type="match status" value="1"/>
</dbReference>
<dbReference type="CDD" id="cd18617">
    <property type="entry name" value="GH43_XynB-like"/>
    <property type="match status" value="1"/>
</dbReference>
<dbReference type="InterPro" id="IPR051795">
    <property type="entry name" value="Glycosyl_Hydrlase_43"/>
</dbReference>
<gene>
    <name evidence="8" type="ORF">EHS24_007322</name>
</gene>
<dbReference type="Gene3D" id="2.115.10.20">
    <property type="entry name" value="Glycosyl hydrolase domain, family 43"/>
    <property type="match status" value="1"/>
</dbReference>
<dbReference type="GeneID" id="39591865"/>
<proteinExistence type="inferred from homology"/>
<dbReference type="InterPro" id="IPR013320">
    <property type="entry name" value="ConA-like_dom_sf"/>
</dbReference>
<evidence type="ECO:0000256" key="6">
    <source>
        <dbReference type="RuleBase" id="RU361187"/>
    </source>
</evidence>
<dbReference type="PANTHER" id="PTHR42812">
    <property type="entry name" value="BETA-XYLOSIDASE"/>
    <property type="match status" value="1"/>
</dbReference>
<keyword evidence="2 6" id="KW-0378">Hydrolase</keyword>
<dbReference type="GO" id="GO:0004553">
    <property type="term" value="F:hydrolase activity, hydrolyzing O-glycosyl compounds"/>
    <property type="evidence" value="ECO:0007669"/>
    <property type="project" value="InterPro"/>
</dbReference>
<dbReference type="InterPro" id="IPR006710">
    <property type="entry name" value="Glyco_hydro_43"/>
</dbReference>
<dbReference type="InterPro" id="IPR041542">
    <property type="entry name" value="GH43_C2"/>
</dbReference>
<keyword evidence="9" id="KW-1185">Reference proteome</keyword>
<feature type="domain" description="Beta-xylosidase C-terminal Concanavalin A-like" evidence="7">
    <location>
        <begin position="347"/>
        <end position="540"/>
    </location>
</feature>
<evidence type="ECO:0000313" key="9">
    <source>
        <dbReference type="Proteomes" id="UP000279236"/>
    </source>
</evidence>
<evidence type="ECO:0000259" key="7">
    <source>
        <dbReference type="Pfam" id="PF17851"/>
    </source>
</evidence>
<dbReference type="Gene3D" id="2.60.120.200">
    <property type="match status" value="1"/>
</dbReference>
<accession>A0A427XUD7</accession>
<feature type="active site" description="Proton acceptor" evidence="4">
    <location>
        <position position="16"/>
    </location>
</feature>
<evidence type="ECO:0000256" key="3">
    <source>
        <dbReference type="ARBA" id="ARBA00023295"/>
    </source>
</evidence>
<protein>
    <recommendedName>
        <fullName evidence="7">Beta-xylosidase C-terminal Concanavalin A-like domain-containing protein</fullName>
    </recommendedName>
</protein>
<evidence type="ECO:0000256" key="2">
    <source>
        <dbReference type="ARBA" id="ARBA00022801"/>
    </source>
</evidence>
<feature type="active site" description="Proton donor" evidence="4">
    <location>
        <position position="202"/>
    </location>
</feature>
<comment type="caution">
    <text evidence="8">The sequence shown here is derived from an EMBL/GenBank/DDBJ whole genome shotgun (WGS) entry which is preliminary data.</text>
</comment>
<dbReference type="OrthoDB" id="2139957at2759"/>
<dbReference type="STRING" id="105984.A0A427XUD7"/>
<dbReference type="RefSeq" id="XP_028476587.1">
    <property type="nucleotide sequence ID" value="XM_028622694.1"/>
</dbReference>
<dbReference type="SUPFAM" id="SSF75005">
    <property type="entry name" value="Arabinanase/levansucrase/invertase"/>
    <property type="match status" value="1"/>
</dbReference>
<comment type="similarity">
    <text evidence="1 6">Belongs to the glycosyl hydrolase 43 family.</text>
</comment>
<dbReference type="GO" id="GO:0005975">
    <property type="term" value="P:carbohydrate metabolic process"/>
    <property type="evidence" value="ECO:0007669"/>
    <property type="project" value="InterPro"/>
</dbReference>
<organism evidence="8 9">
    <name type="scientific">Apiotrichum porosum</name>
    <dbReference type="NCBI Taxonomy" id="105984"/>
    <lineage>
        <taxon>Eukaryota</taxon>
        <taxon>Fungi</taxon>
        <taxon>Dikarya</taxon>
        <taxon>Basidiomycota</taxon>
        <taxon>Agaricomycotina</taxon>
        <taxon>Tremellomycetes</taxon>
        <taxon>Trichosporonales</taxon>
        <taxon>Trichosporonaceae</taxon>
        <taxon>Apiotrichum</taxon>
    </lineage>
</organism>
<evidence type="ECO:0000256" key="1">
    <source>
        <dbReference type="ARBA" id="ARBA00009865"/>
    </source>
</evidence>
<reference evidence="8 9" key="1">
    <citation type="submission" date="2018-11" db="EMBL/GenBank/DDBJ databases">
        <title>Genome sequence of Apiotrichum porosum DSM 27194.</title>
        <authorList>
            <person name="Aliyu H."/>
            <person name="Gorte O."/>
            <person name="Ochsenreither K."/>
        </authorList>
    </citation>
    <scope>NUCLEOTIDE SEQUENCE [LARGE SCALE GENOMIC DNA]</scope>
    <source>
        <strain evidence="8 9">DSM 27194</strain>
    </source>
</reference>
<dbReference type="PANTHER" id="PTHR42812:SF16">
    <property type="entry name" value="HYDROLASE, PUTATIVE (AFU_ORTHOLOGUE AFUA_7G06110)-RELATED"/>
    <property type="match status" value="1"/>
</dbReference>
<feature type="site" description="Important for catalytic activity, responsible for pKa modulation of the active site Glu and correct orientation of both the proton donor and substrate" evidence="5">
    <location>
        <position position="136"/>
    </location>
</feature>
<dbReference type="InterPro" id="IPR023296">
    <property type="entry name" value="Glyco_hydro_beta-prop_sf"/>
</dbReference>
<name>A0A427XUD7_9TREE</name>
<dbReference type="AlphaFoldDB" id="A0A427XUD7"/>
<evidence type="ECO:0000313" key="8">
    <source>
        <dbReference type="EMBL" id="RSH82355.1"/>
    </source>
</evidence>
<sequence length="546" mass="60719">MATGYRNPIIPGFNPDPTIICVGDDYFLATSTFEYFPGVPIYHSKDLTSWELIGHALNRPTQLTMRSPEAGGGIYAPTLRHHNGRFYMITTCNHRMSQRAPHETRPGVRGFFVWTDDIFDETKWSEPVFMDLLGIDQDLFFDDDGQVYQAWAAHRPNVPLFPSPGVFNLSVYGAKIDIATGDTLSEPVLLRFNPATGNQVSEGPHIFKRGNYYYLITADGGTEVEHQEWVQRSDVSPLGPWEVGPKGVNPMVFNDDDPYVQQTGHMDMVEGHDGRWWAVFLAVRNHNGNLSQLGRETFLAPVEWVNDWPIVNGGKRITVDGDPSVGLARISPAQSWSYDFTADTNLTKEGFYNLRTPQKAFHSLVSHPGSLAIRGGPFRLEQDESVTMLLKKQTAFTGEWTADVAFQPLAESEEAGVTVWWSKWCYASFTLRGKAPVDGSPVPTELVFRRPDDGDGFTETVFPSSGPAVSVRVVAARDGYTFYATQEGGKEIQVGTIEATALVRTRPWDSPFTGTFLGLFAQGKHGHGCRSPAVFSKFTWNSNGDE</sequence>
<keyword evidence="3 6" id="KW-0326">Glycosidase</keyword>
<evidence type="ECO:0000256" key="5">
    <source>
        <dbReference type="PIRSR" id="PIRSR606710-2"/>
    </source>
</evidence>
<dbReference type="Pfam" id="PF04616">
    <property type="entry name" value="Glyco_hydro_43"/>
    <property type="match status" value="1"/>
</dbReference>
<dbReference type="Pfam" id="PF17851">
    <property type="entry name" value="GH43_C2"/>
    <property type="match status" value="1"/>
</dbReference>
<dbReference type="Proteomes" id="UP000279236">
    <property type="component" value="Unassembled WGS sequence"/>
</dbReference>
<dbReference type="EMBL" id="RSCE01000005">
    <property type="protein sequence ID" value="RSH82355.1"/>
    <property type="molecule type" value="Genomic_DNA"/>
</dbReference>